<protein>
    <recommendedName>
        <fullName evidence="1">non-specific serine/threonine protein kinase</fullName>
        <ecNumber evidence="1">2.7.11.1</ecNumber>
    </recommendedName>
</protein>
<comment type="catalytic activity">
    <reaction evidence="7">
        <text>L-threonyl-[protein] + ATP = O-phospho-L-threonyl-[protein] + ADP + H(+)</text>
        <dbReference type="Rhea" id="RHEA:46608"/>
        <dbReference type="Rhea" id="RHEA-COMP:11060"/>
        <dbReference type="Rhea" id="RHEA-COMP:11605"/>
        <dbReference type="ChEBI" id="CHEBI:15378"/>
        <dbReference type="ChEBI" id="CHEBI:30013"/>
        <dbReference type="ChEBI" id="CHEBI:30616"/>
        <dbReference type="ChEBI" id="CHEBI:61977"/>
        <dbReference type="ChEBI" id="CHEBI:456216"/>
        <dbReference type="EC" id="2.7.11.1"/>
    </reaction>
</comment>
<comment type="catalytic activity">
    <reaction evidence="8">
        <text>L-seryl-[protein] + ATP = O-phospho-L-seryl-[protein] + ADP + H(+)</text>
        <dbReference type="Rhea" id="RHEA:17989"/>
        <dbReference type="Rhea" id="RHEA-COMP:9863"/>
        <dbReference type="Rhea" id="RHEA-COMP:11604"/>
        <dbReference type="ChEBI" id="CHEBI:15378"/>
        <dbReference type="ChEBI" id="CHEBI:29999"/>
        <dbReference type="ChEBI" id="CHEBI:30616"/>
        <dbReference type="ChEBI" id="CHEBI:83421"/>
        <dbReference type="ChEBI" id="CHEBI:456216"/>
        <dbReference type="EC" id="2.7.11.1"/>
    </reaction>
</comment>
<evidence type="ECO:0000313" key="12">
    <source>
        <dbReference type="Proteomes" id="UP001175000"/>
    </source>
</evidence>
<evidence type="ECO:0000256" key="4">
    <source>
        <dbReference type="ARBA" id="ARBA00022741"/>
    </source>
</evidence>
<keyword evidence="3" id="KW-0808">Transferase</keyword>
<accession>A0AA40C2X0</accession>
<keyword evidence="2" id="KW-0723">Serine/threonine-protein kinase</keyword>
<evidence type="ECO:0000256" key="7">
    <source>
        <dbReference type="ARBA" id="ARBA00047899"/>
    </source>
</evidence>
<dbReference type="EMBL" id="JAULSU010000003">
    <property type="protein sequence ID" value="KAK0623376.1"/>
    <property type="molecule type" value="Genomic_DNA"/>
</dbReference>
<evidence type="ECO:0000256" key="3">
    <source>
        <dbReference type="ARBA" id="ARBA00022679"/>
    </source>
</evidence>
<evidence type="ECO:0000256" key="1">
    <source>
        <dbReference type="ARBA" id="ARBA00012513"/>
    </source>
</evidence>
<dbReference type="AlphaFoldDB" id="A0AA40C2X0"/>
<dbReference type="InterPro" id="IPR024604">
    <property type="entry name" value="GSG2_C"/>
</dbReference>
<dbReference type="GO" id="GO:0000278">
    <property type="term" value="P:mitotic cell cycle"/>
    <property type="evidence" value="ECO:0007669"/>
    <property type="project" value="TreeGrafter"/>
</dbReference>
<keyword evidence="12" id="KW-1185">Reference proteome</keyword>
<evidence type="ECO:0000313" key="11">
    <source>
        <dbReference type="EMBL" id="KAK0623376.1"/>
    </source>
</evidence>
<dbReference type="EC" id="2.7.11.1" evidence="1"/>
<evidence type="ECO:0000256" key="6">
    <source>
        <dbReference type="ARBA" id="ARBA00022840"/>
    </source>
</evidence>
<evidence type="ECO:0000256" key="9">
    <source>
        <dbReference type="SAM" id="MobiDB-lite"/>
    </source>
</evidence>
<evidence type="ECO:0000256" key="5">
    <source>
        <dbReference type="ARBA" id="ARBA00022777"/>
    </source>
</evidence>
<evidence type="ECO:0000256" key="8">
    <source>
        <dbReference type="ARBA" id="ARBA00048679"/>
    </source>
</evidence>
<dbReference type="InterPro" id="IPR000719">
    <property type="entry name" value="Prot_kinase_dom"/>
</dbReference>
<dbReference type="Pfam" id="PF12330">
    <property type="entry name" value="Haspin_kinase"/>
    <property type="match status" value="1"/>
</dbReference>
<feature type="domain" description="Protein kinase" evidence="10">
    <location>
        <begin position="116"/>
        <end position="523"/>
    </location>
</feature>
<comment type="caution">
    <text evidence="11">The sequence shown here is derived from an EMBL/GenBank/DDBJ whole genome shotgun (WGS) entry which is preliminary data.</text>
</comment>
<keyword evidence="6" id="KW-0067">ATP-binding</keyword>
<gene>
    <name evidence="11" type="ORF">B0T14DRAFT_536274</name>
</gene>
<dbReference type="Gene3D" id="1.10.510.10">
    <property type="entry name" value="Transferase(Phosphotransferase) domain 1"/>
    <property type="match status" value="1"/>
</dbReference>
<keyword evidence="5" id="KW-0418">Kinase</keyword>
<evidence type="ECO:0000256" key="2">
    <source>
        <dbReference type="ARBA" id="ARBA00022527"/>
    </source>
</evidence>
<dbReference type="GO" id="GO:0072354">
    <property type="term" value="F:histone H3T3 kinase activity"/>
    <property type="evidence" value="ECO:0007669"/>
    <property type="project" value="TreeGrafter"/>
</dbReference>
<feature type="region of interest" description="Disordered" evidence="9">
    <location>
        <begin position="62"/>
        <end position="103"/>
    </location>
</feature>
<evidence type="ECO:0000259" key="10">
    <source>
        <dbReference type="PROSITE" id="PS50011"/>
    </source>
</evidence>
<dbReference type="GO" id="GO:0005634">
    <property type="term" value="C:nucleus"/>
    <property type="evidence" value="ECO:0007669"/>
    <property type="project" value="TreeGrafter"/>
</dbReference>
<dbReference type="Gene3D" id="3.30.200.20">
    <property type="entry name" value="Phosphorylase Kinase, domain 1"/>
    <property type="match status" value="1"/>
</dbReference>
<reference evidence="11" key="1">
    <citation type="submission" date="2023-06" db="EMBL/GenBank/DDBJ databases">
        <title>Genome-scale phylogeny and comparative genomics of the fungal order Sordariales.</title>
        <authorList>
            <consortium name="Lawrence Berkeley National Laboratory"/>
            <person name="Hensen N."/>
            <person name="Bonometti L."/>
            <person name="Westerberg I."/>
            <person name="Brannstrom I.O."/>
            <person name="Guillou S."/>
            <person name="Cros-Aarteil S."/>
            <person name="Calhoun S."/>
            <person name="Haridas S."/>
            <person name="Kuo A."/>
            <person name="Mondo S."/>
            <person name="Pangilinan J."/>
            <person name="Riley R."/>
            <person name="Labutti K."/>
            <person name="Andreopoulos B."/>
            <person name="Lipzen A."/>
            <person name="Chen C."/>
            <person name="Yanf M."/>
            <person name="Daum C."/>
            <person name="Ng V."/>
            <person name="Clum A."/>
            <person name="Steindorff A."/>
            <person name="Ohm R."/>
            <person name="Martin F."/>
            <person name="Silar P."/>
            <person name="Natvig D."/>
            <person name="Lalanne C."/>
            <person name="Gautier V."/>
            <person name="Ament-Velasquez S.L."/>
            <person name="Kruys A."/>
            <person name="Hutchinson M.I."/>
            <person name="Powell A.J."/>
            <person name="Barry K."/>
            <person name="Miller A.N."/>
            <person name="Grigoriev I.V."/>
            <person name="Debuchy R."/>
            <person name="Gladieux P."/>
            <person name="Thoren M.H."/>
            <person name="Johannesson H."/>
        </authorList>
    </citation>
    <scope>NUCLEOTIDE SEQUENCE</scope>
    <source>
        <strain evidence="11">CBS 606.72</strain>
    </source>
</reference>
<feature type="region of interest" description="Disordered" evidence="9">
    <location>
        <begin position="1"/>
        <end position="44"/>
    </location>
</feature>
<dbReference type="Proteomes" id="UP001175000">
    <property type="component" value="Unassembled WGS sequence"/>
</dbReference>
<dbReference type="PANTHER" id="PTHR24419">
    <property type="entry name" value="INTERLEUKIN-1 RECEPTOR-ASSOCIATED KINASE"/>
    <property type="match status" value="1"/>
</dbReference>
<dbReference type="InterPro" id="IPR011009">
    <property type="entry name" value="Kinase-like_dom_sf"/>
</dbReference>
<keyword evidence="4" id="KW-0547">Nucleotide-binding</keyword>
<dbReference type="SUPFAM" id="SSF56112">
    <property type="entry name" value="Protein kinase-like (PK-like)"/>
    <property type="match status" value="1"/>
</dbReference>
<dbReference type="GO" id="GO:0005524">
    <property type="term" value="F:ATP binding"/>
    <property type="evidence" value="ECO:0007669"/>
    <property type="project" value="UniProtKB-KW"/>
</dbReference>
<dbReference type="GO" id="GO:0035556">
    <property type="term" value="P:intracellular signal transduction"/>
    <property type="evidence" value="ECO:0007669"/>
    <property type="project" value="TreeGrafter"/>
</dbReference>
<organism evidence="11 12">
    <name type="scientific">Immersiella caudata</name>
    <dbReference type="NCBI Taxonomy" id="314043"/>
    <lineage>
        <taxon>Eukaryota</taxon>
        <taxon>Fungi</taxon>
        <taxon>Dikarya</taxon>
        <taxon>Ascomycota</taxon>
        <taxon>Pezizomycotina</taxon>
        <taxon>Sordariomycetes</taxon>
        <taxon>Sordariomycetidae</taxon>
        <taxon>Sordariales</taxon>
        <taxon>Lasiosphaeriaceae</taxon>
        <taxon>Immersiella</taxon>
    </lineage>
</organism>
<proteinExistence type="predicted"/>
<dbReference type="SMART" id="SM01331">
    <property type="entry name" value="DUF3635"/>
    <property type="match status" value="1"/>
</dbReference>
<name>A0AA40C2X0_9PEZI</name>
<sequence>MSRTTTVRKYGRAVNKSRAEELFAELPRSPVKRNDIPPKLRNLETPEIDSIGDIADRFLTITLEDEPPSPESAQEALQPPQRAPGETPEDTTGHTAGETAGDDLRTLTWDDVCQFGDRVEKIAEASYAEVYRITNERGTSIIKAIRLQSPIKPQTKTQQKFGLVDEEPHSEADLEGELKISEWLADIPGFVVYKERYVIKGKAPKALLETHQAFHRRMKRKDPDRLQFYPSPSRYLDETRFLVVELGDAGTALEDFELRLVDQLWDIFLHTAIALARAEDLVRFEHRDLHEGNLCIRQAKPPSPKTDDNLCQFGYSGLEITILDYGLSRAENPDSDGSDPAPVVYDLEKDLSIFTNTHAPQCKVYREMRSFLLEGDRVRLPPTAHHMPYDEGFDGTISWARHYPYTNVLWLAYIYQFLITHFQGDRKELSRFRRSTKELLAHLDPDAPRHVLSFPSACDVVRYAAEAGWITEQQLMDEPSRLDDWDVEGCSVAYNESIIIEAKTADTDDSHLRRSPRRMAAVS</sequence>
<dbReference type="PANTHER" id="PTHR24419:SF18">
    <property type="entry name" value="SERINE_THREONINE-PROTEIN KINASE HASPIN"/>
    <property type="match status" value="1"/>
</dbReference>
<dbReference type="PROSITE" id="PS50011">
    <property type="entry name" value="PROTEIN_KINASE_DOM"/>
    <property type="match status" value="1"/>
</dbReference>
<feature type="compositionally biased region" description="Basic and acidic residues" evidence="9">
    <location>
        <begin position="32"/>
        <end position="44"/>
    </location>
</feature>
<dbReference type="GO" id="GO:0005737">
    <property type="term" value="C:cytoplasm"/>
    <property type="evidence" value="ECO:0007669"/>
    <property type="project" value="TreeGrafter"/>
</dbReference>